<reference evidence="2 3" key="1">
    <citation type="journal article" date="2023" name="Nucleic Acids Res.">
        <title>The hologenome of Daphnia magna reveals possible DNA methylation and microbiome-mediated evolution of the host genome.</title>
        <authorList>
            <person name="Chaturvedi A."/>
            <person name="Li X."/>
            <person name="Dhandapani V."/>
            <person name="Marshall H."/>
            <person name="Kissane S."/>
            <person name="Cuenca-Cambronero M."/>
            <person name="Asole G."/>
            <person name="Calvet F."/>
            <person name="Ruiz-Romero M."/>
            <person name="Marangio P."/>
            <person name="Guigo R."/>
            <person name="Rago D."/>
            <person name="Mirbahai L."/>
            <person name="Eastwood N."/>
            <person name="Colbourne J.K."/>
            <person name="Zhou J."/>
            <person name="Mallon E."/>
            <person name="Orsini L."/>
        </authorList>
    </citation>
    <scope>NUCLEOTIDE SEQUENCE [LARGE SCALE GENOMIC DNA]</scope>
    <source>
        <strain evidence="2">LRV0_1</strain>
    </source>
</reference>
<keyword evidence="1" id="KW-0732">Signal</keyword>
<evidence type="ECO:0000313" key="2">
    <source>
        <dbReference type="EMBL" id="KAK4014401.1"/>
    </source>
</evidence>
<dbReference type="Proteomes" id="UP001234178">
    <property type="component" value="Unassembled WGS sequence"/>
</dbReference>
<evidence type="ECO:0008006" key="4">
    <source>
        <dbReference type="Google" id="ProtNLM"/>
    </source>
</evidence>
<feature type="signal peptide" evidence="1">
    <location>
        <begin position="1"/>
        <end position="17"/>
    </location>
</feature>
<protein>
    <recommendedName>
        <fullName evidence="4">Secreted protein</fullName>
    </recommendedName>
</protein>
<gene>
    <name evidence="2" type="ORF">OUZ56_026924</name>
</gene>
<comment type="caution">
    <text evidence="2">The sequence shown here is derived from an EMBL/GenBank/DDBJ whole genome shotgun (WGS) entry which is preliminary data.</text>
</comment>
<accession>A0ABQ9ZNE4</accession>
<evidence type="ECO:0000256" key="1">
    <source>
        <dbReference type="SAM" id="SignalP"/>
    </source>
</evidence>
<proteinExistence type="predicted"/>
<sequence length="245" mass="25650">MFRFCFLLLVSCSFIAASEEILDRQTTYTCVGTSPAILTNPDGTKTCSTFFGTASTGYPIYKNIHMTTGVVSYVVQTGVNSSGQPIYSPSNQYGQLLNTTTTTLAPATCAGTIVPNIDGTRSCSVKIGTAASGLPIFKVTHMTTGAVSYMVQTATSSTGQPIYSPSNQLGQLLTPTTSCSGTLVTNNDGSRSCVVRTGTCSTGYPIYKVTNVNTQVVTYVSQTGVSSTGQAVMTVTNQYCQPLSG</sequence>
<evidence type="ECO:0000313" key="3">
    <source>
        <dbReference type="Proteomes" id="UP001234178"/>
    </source>
</evidence>
<feature type="chain" id="PRO_5045163228" description="Secreted protein" evidence="1">
    <location>
        <begin position="18"/>
        <end position="245"/>
    </location>
</feature>
<keyword evidence="3" id="KW-1185">Reference proteome</keyword>
<name>A0ABQ9ZNE4_9CRUS</name>
<organism evidence="2 3">
    <name type="scientific">Daphnia magna</name>
    <dbReference type="NCBI Taxonomy" id="35525"/>
    <lineage>
        <taxon>Eukaryota</taxon>
        <taxon>Metazoa</taxon>
        <taxon>Ecdysozoa</taxon>
        <taxon>Arthropoda</taxon>
        <taxon>Crustacea</taxon>
        <taxon>Branchiopoda</taxon>
        <taxon>Diplostraca</taxon>
        <taxon>Cladocera</taxon>
        <taxon>Anomopoda</taxon>
        <taxon>Daphniidae</taxon>
        <taxon>Daphnia</taxon>
    </lineage>
</organism>
<dbReference type="EMBL" id="JAOYFB010000004">
    <property type="protein sequence ID" value="KAK4014401.1"/>
    <property type="molecule type" value="Genomic_DNA"/>
</dbReference>